<dbReference type="EMBL" id="VRLW01000001">
    <property type="protein sequence ID" value="KAA1260539.1"/>
    <property type="molecule type" value="Genomic_DNA"/>
</dbReference>
<feature type="domain" description="ABC transporter" evidence="7">
    <location>
        <begin position="24"/>
        <end position="257"/>
    </location>
</feature>
<evidence type="ECO:0000259" key="7">
    <source>
        <dbReference type="PROSITE" id="PS50893"/>
    </source>
</evidence>
<dbReference type="InterPro" id="IPR027417">
    <property type="entry name" value="P-loop_NTPase"/>
</dbReference>
<accession>A0A5B1CL94</accession>
<dbReference type="PANTHER" id="PTHR42788">
    <property type="entry name" value="TAURINE IMPORT ATP-BINDING PROTEIN-RELATED"/>
    <property type="match status" value="1"/>
</dbReference>
<sequence length="314" mass="34468">MSVAVLADPKIETPVPVARPNTVLSMQGVCKGFGSGVTRNEVLTNINLNVREGEFLAVVGFSGSGKSTFMKLLAGLEKPDSGDLLMNGQPIIGPDPQRGLVFQNYSLLPWLTVRGNIALSVNSVFKTWGKGERRDHVEKFIEMVGLAHAAHRRPHELSGGMRQRVSLARTLAMKPKILLLDEPLSALDAMTRSVLQDEILKIWEEERQTCVMITNDVDEAILVADRIVPLNPGPKASMGPAFTVELDRPRIAAELNHNDKFKGLRNAVTNYLVAVRQKSRDDEAAVSQSPQIELPDLQPRSLTLPRKAILNSTT</sequence>
<gene>
    <name evidence="8" type="primary">cmpC_2</name>
    <name evidence="8" type="ORF">LF1_30790</name>
</gene>
<keyword evidence="2" id="KW-0813">Transport</keyword>
<dbReference type="EC" id="3.6.3.-" evidence="8"/>
<dbReference type="CDD" id="cd03293">
    <property type="entry name" value="ABC_NrtD_SsuB_transporters"/>
    <property type="match status" value="1"/>
</dbReference>
<comment type="caution">
    <text evidence="8">The sequence shown here is derived from an EMBL/GenBank/DDBJ whole genome shotgun (WGS) entry which is preliminary data.</text>
</comment>
<keyword evidence="9" id="KW-1185">Reference proteome</keyword>
<dbReference type="AlphaFoldDB" id="A0A5B1CL94"/>
<name>A0A5B1CL94_9BACT</name>
<evidence type="ECO:0000256" key="6">
    <source>
        <dbReference type="ARBA" id="ARBA00023136"/>
    </source>
</evidence>
<evidence type="ECO:0000313" key="9">
    <source>
        <dbReference type="Proteomes" id="UP000322699"/>
    </source>
</evidence>
<dbReference type="Proteomes" id="UP000322699">
    <property type="component" value="Unassembled WGS sequence"/>
</dbReference>
<dbReference type="GO" id="GO:0015112">
    <property type="term" value="F:nitrate transmembrane transporter activity"/>
    <property type="evidence" value="ECO:0007669"/>
    <property type="project" value="InterPro"/>
</dbReference>
<evidence type="ECO:0000256" key="4">
    <source>
        <dbReference type="ARBA" id="ARBA00022741"/>
    </source>
</evidence>
<dbReference type="RefSeq" id="WP_149752819.1">
    <property type="nucleotide sequence ID" value="NZ_VRLW01000001.1"/>
</dbReference>
<keyword evidence="3" id="KW-1003">Cell membrane</keyword>
<organism evidence="8 9">
    <name type="scientific">Rubripirellula obstinata</name>
    <dbReference type="NCBI Taxonomy" id="406547"/>
    <lineage>
        <taxon>Bacteria</taxon>
        <taxon>Pseudomonadati</taxon>
        <taxon>Planctomycetota</taxon>
        <taxon>Planctomycetia</taxon>
        <taxon>Pirellulales</taxon>
        <taxon>Pirellulaceae</taxon>
        <taxon>Rubripirellula</taxon>
    </lineage>
</organism>
<keyword evidence="6" id="KW-0472">Membrane</keyword>
<evidence type="ECO:0000256" key="2">
    <source>
        <dbReference type="ARBA" id="ARBA00022448"/>
    </source>
</evidence>
<keyword evidence="5 8" id="KW-0067">ATP-binding</keyword>
<dbReference type="PANTHER" id="PTHR42788:SF13">
    <property type="entry name" value="ALIPHATIC SULFONATES IMPORT ATP-BINDING PROTEIN SSUB"/>
    <property type="match status" value="1"/>
</dbReference>
<dbReference type="Gene3D" id="3.40.50.300">
    <property type="entry name" value="P-loop containing nucleotide triphosphate hydrolases"/>
    <property type="match status" value="1"/>
</dbReference>
<keyword evidence="8" id="KW-0378">Hydrolase</keyword>
<dbReference type="InterPro" id="IPR005890">
    <property type="entry name" value="NO3_transporter_ATP-bd-like"/>
</dbReference>
<dbReference type="GO" id="GO:0005886">
    <property type="term" value="C:plasma membrane"/>
    <property type="evidence" value="ECO:0007669"/>
    <property type="project" value="UniProtKB-SubCell"/>
</dbReference>
<proteinExistence type="predicted"/>
<comment type="subcellular location">
    <subcellularLocation>
        <location evidence="1">Cell membrane</location>
        <topology evidence="1">Peripheral membrane protein</topology>
    </subcellularLocation>
</comment>
<dbReference type="SUPFAM" id="SSF52540">
    <property type="entry name" value="P-loop containing nucleoside triphosphate hydrolases"/>
    <property type="match status" value="1"/>
</dbReference>
<reference evidence="8 9" key="1">
    <citation type="submission" date="2019-08" db="EMBL/GenBank/DDBJ databases">
        <title>Deep-cultivation of Planctomycetes and their phenomic and genomic characterization uncovers novel biology.</title>
        <authorList>
            <person name="Wiegand S."/>
            <person name="Jogler M."/>
            <person name="Boedeker C."/>
            <person name="Pinto D."/>
            <person name="Vollmers J."/>
            <person name="Rivas-Marin E."/>
            <person name="Kohn T."/>
            <person name="Peeters S.H."/>
            <person name="Heuer A."/>
            <person name="Rast P."/>
            <person name="Oberbeckmann S."/>
            <person name="Bunk B."/>
            <person name="Jeske O."/>
            <person name="Meyerdierks A."/>
            <person name="Storesund J.E."/>
            <person name="Kallscheuer N."/>
            <person name="Luecker S."/>
            <person name="Lage O.M."/>
            <person name="Pohl T."/>
            <person name="Merkel B.J."/>
            <person name="Hornburger P."/>
            <person name="Mueller R.-W."/>
            <person name="Bruemmer F."/>
            <person name="Labrenz M."/>
            <person name="Spormann A.M."/>
            <person name="Op Den Camp H."/>
            <person name="Overmann J."/>
            <person name="Amann R."/>
            <person name="Jetten M.S.M."/>
            <person name="Mascher T."/>
            <person name="Medema M.H."/>
            <person name="Devos D.P."/>
            <person name="Kaster A.-K."/>
            <person name="Ovreas L."/>
            <person name="Rohde M."/>
            <person name="Galperin M.Y."/>
            <person name="Jogler C."/>
        </authorList>
    </citation>
    <scope>NUCLEOTIDE SEQUENCE [LARGE SCALE GENOMIC DNA]</scope>
    <source>
        <strain evidence="8 9">LF1</strain>
    </source>
</reference>
<dbReference type="InterPro" id="IPR003439">
    <property type="entry name" value="ABC_transporter-like_ATP-bd"/>
</dbReference>
<protein>
    <submittedName>
        <fullName evidence="8">Bicarbonate transport ATP-binding protein CmpC</fullName>
        <ecNumber evidence="8">3.6.3.-</ecNumber>
    </submittedName>
</protein>
<dbReference type="InterPro" id="IPR017871">
    <property type="entry name" value="ABC_transporter-like_CS"/>
</dbReference>
<evidence type="ECO:0000256" key="5">
    <source>
        <dbReference type="ARBA" id="ARBA00022840"/>
    </source>
</evidence>
<evidence type="ECO:0000256" key="3">
    <source>
        <dbReference type="ARBA" id="ARBA00022475"/>
    </source>
</evidence>
<dbReference type="GO" id="GO:0016887">
    <property type="term" value="F:ATP hydrolysis activity"/>
    <property type="evidence" value="ECO:0007669"/>
    <property type="project" value="InterPro"/>
</dbReference>
<evidence type="ECO:0000313" key="8">
    <source>
        <dbReference type="EMBL" id="KAA1260539.1"/>
    </source>
</evidence>
<dbReference type="Pfam" id="PF00005">
    <property type="entry name" value="ABC_tran"/>
    <property type="match status" value="1"/>
</dbReference>
<keyword evidence="4" id="KW-0547">Nucleotide-binding</keyword>
<dbReference type="SMART" id="SM00382">
    <property type="entry name" value="AAA"/>
    <property type="match status" value="1"/>
</dbReference>
<dbReference type="PROSITE" id="PS50893">
    <property type="entry name" value="ABC_TRANSPORTER_2"/>
    <property type="match status" value="1"/>
</dbReference>
<evidence type="ECO:0000256" key="1">
    <source>
        <dbReference type="ARBA" id="ARBA00004202"/>
    </source>
</evidence>
<dbReference type="InterPro" id="IPR003593">
    <property type="entry name" value="AAA+_ATPase"/>
</dbReference>
<dbReference type="GO" id="GO:0005524">
    <property type="term" value="F:ATP binding"/>
    <property type="evidence" value="ECO:0007669"/>
    <property type="project" value="UniProtKB-KW"/>
</dbReference>
<dbReference type="InterPro" id="IPR050166">
    <property type="entry name" value="ABC_transporter_ATP-bind"/>
</dbReference>
<dbReference type="NCBIfam" id="TIGR01184">
    <property type="entry name" value="ntrCD"/>
    <property type="match status" value="1"/>
</dbReference>
<dbReference type="PROSITE" id="PS00211">
    <property type="entry name" value="ABC_TRANSPORTER_1"/>
    <property type="match status" value="1"/>
</dbReference>